<protein>
    <recommendedName>
        <fullName evidence="9">THIF-type NAD/FAD binding fold domain-containing protein</fullName>
    </recommendedName>
</protein>
<dbReference type="InterPro" id="IPR000594">
    <property type="entry name" value="ThiF_NAD_FAD-bd"/>
</dbReference>
<sequence length="224" mass="23928">MSLSLNEYLRYGRQLIVPEFGLQGQISLKESRVLVVGAGGLGCPALQYLVGAGFGTVGIVDHDTVDMSNLHRQTLHTTETVGMLKCESAKLQLAKLNPLVQINTHPVALSQDNSFGIFEQYDIVLDCTDTPATRYLINDTAVLLGLTIISGSGLKTEGQLSILNFNNTGPCYRCFYPTPPPPSSVTACSDGGVLGPIIGIMGVMMALEAIKVVNAECAIPKRET</sequence>
<name>A0AAN6D0T4_9ASCO</name>
<dbReference type="EMBL" id="JAHLUN010000020">
    <property type="protein sequence ID" value="KAG7761811.1"/>
    <property type="molecule type" value="Genomic_DNA"/>
</dbReference>
<dbReference type="CDD" id="cd00757">
    <property type="entry name" value="ThiF_MoeB_HesA_family"/>
    <property type="match status" value="1"/>
</dbReference>
<keyword evidence="7" id="KW-0833">Ubl conjugation pathway</keyword>
<dbReference type="SUPFAM" id="SSF69572">
    <property type="entry name" value="Activating enzymes of the ubiquitin-like proteins"/>
    <property type="match status" value="1"/>
</dbReference>
<proteinExistence type="predicted"/>
<organism evidence="10 13">
    <name type="scientific">Ogataea haglerorum</name>
    <dbReference type="NCBI Taxonomy" id="1937702"/>
    <lineage>
        <taxon>Eukaryota</taxon>
        <taxon>Fungi</taxon>
        <taxon>Dikarya</taxon>
        <taxon>Ascomycota</taxon>
        <taxon>Saccharomycotina</taxon>
        <taxon>Pichiomycetes</taxon>
        <taxon>Pichiales</taxon>
        <taxon>Pichiaceae</taxon>
        <taxon>Ogataea</taxon>
    </lineage>
</organism>
<evidence type="ECO:0000313" key="12">
    <source>
        <dbReference type="Proteomes" id="UP000697297"/>
    </source>
</evidence>
<dbReference type="EMBL" id="JAHLUH010000020">
    <property type="protein sequence ID" value="KAG7723993.1"/>
    <property type="molecule type" value="Genomic_DNA"/>
</dbReference>
<accession>A0AAN6D0T4</accession>
<comment type="subcellular location">
    <subcellularLocation>
        <location evidence="1">Cytoplasm</location>
        <location evidence="1">Cytosol</location>
    </subcellularLocation>
</comment>
<reference evidence="10 12" key="1">
    <citation type="journal article" date="2021" name="G3 (Bethesda)">
        <title>Genomic diversity, chromosomal rearrangements, and interspecies hybridization in the ogataea polymorpha species complex.</title>
        <authorList>
            <person name="Hanson S.J."/>
            <person name="Cinneide E.O."/>
            <person name="Salzberg L.I."/>
            <person name="Wolfe K.H."/>
            <person name="McGowan J."/>
            <person name="Fitzpatrick D.A."/>
            <person name="Matlin K."/>
        </authorList>
    </citation>
    <scope>NUCLEOTIDE SEQUENCE</scope>
    <source>
        <strain evidence="11">81-436-3</strain>
        <strain evidence="10">83-405-1</strain>
    </source>
</reference>
<evidence type="ECO:0000256" key="2">
    <source>
        <dbReference type="ARBA" id="ARBA00022490"/>
    </source>
</evidence>
<dbReference type="GO" id="GO:0042292">
    <property type="term" value="F:URM1 activating enzyme activity"/>
    <property type="evidence" value="ECO:0007669"/>
    <property type="project" value="TreeGrafter"/>
</dbReference>
<dbReference type="InterPro" id="IPR045886">
    <property type="entry name" value="ThiF/MoeB/HesA"/>
</dbReference>
<evidence type="ECO:0000256" key="4">
    <source>
        <dbReference type="ARBA" id="ARBA00022694"/>
    </source>
</evidence>
<dbReference type="AlphaFoldDB" id="A0AAN6D0T4"/>
<keyword evidence="4" id="KW-0819">tRNA processing</keyword>
<keyword evidence="6" id="KW-0547">Nucleotide-binding</keyword>
<keyword evidence="2" id="KW-0963">Cytoplasm</keyword>
<evidence type="ECO:0000256" key="6">
    <source>
        <dbReference type="ARBA" id="ARBA00022741"/>
    </source>
</evidence>
<dbReference type="InterPro" id="IPR035985">
    <property type="entry name" value="Ubiquitin-activating_enz"/>
</dbReference>
<dbReference type="Proteomes" id="UP000697297">
    <property type="component" value="Unassembled WGS sequence"/>
</dbReference>
<dbReference type="GO" id="GO:0016779">
    <property type="term" value="F:nucleotidyltransferase activity"/>
    <property type="evidence" value="ECO:0007669"/>
    <property type="project" value="UniProtKB-KW"/>
</dbReference>
<keyword evidence="5" id="KW-0548">Nucleotidyltransferase</keyword>
<comment type="caution">
    <text evidence="10">The sequence shown here is derived from an EMBL/GenBank/DDBJ whole genome shotgun (WGS) entry which is preliminary data.</text>
</comment>
<dbReference type="Gene3D" id="3.40.50.720">
    <property type="entry name" value="NAD(P)-binding Rossmann-like Domain"/>
    <property type="match status" value="1"/>
</dbReference>
<dbReference type="PANTHER" id="PTHR10953">
    <property type="entry name" value="UBIQUITIN-ACTIVATING ENZYME E1"/>
    <property type="match status" value="1"/>
</dbReference>
<dbReference type="FunFam" id="3.40.50.720:FF:000033">
    <property type="entry name" value="Adenylyltransferase and sulfurtransferase MOCS3"/>
    <property type="match status" value="1"/>
</dbReference>
<evidence type="ECO:0000256" key="7">
    <source>
        <dbReference type="ARBA" id="ARBA00022786"/>
    </source>
</evidence>
<evidence type="ECO:0000256" key="5">
    <source>
        <dbReference type="ARBA" id="ARBA00022695"/>
    </source>
</evidence>
<dbReference type="GO" id="GO:0005524">
    <property type="term" value="F:ATP binding"/>
    <property type="evidence" value="ECO:0007669"/>
    <property type="project" value="UniProtKB-KW"/>
</dbReference>
<evidence type="ECO:0000259" key="9">
    <source>
        <dbReference type="Pfam" id="PF00899"/>
    </source>
</evidence>
<dbReference type="PANTHER" id="PTHR10953:SF102">
    <property type="entry name" value="ADENYLYLTRANSFERASE AND SULFURTRANSFERASE MOCS3"/>
    <property type="match status" value="1"/>
</dbReference>
<evidence type="ECO:0000313" key="13">
    <source>
        <dbReference type="Proteomes" id="UP000738402"/>
    </source>
</evidence>
<dbReference type="Proteomes" id="UP000738402">
    <property type="component" value="Unassembled WGS sequence"/>
</dbReference>
<feature type="domain" description="THIF-type NAD/FAD binding fold" evidence="9">
    <location>
        <begin position="11"/>
        <end position="215"/>
    </location>
</feature>
<gene>
    <name evidence="10" type="ORF">KL933_005136</name>
    <name evidence="11" type="ORF">KL946_005217</name>
</gene>
<keyword evidence="12" id="KW-1185">Reference proteome</keyword>
<keyword evidence="3" id="KW-0808">Transferase</keyword>
<dbReference type="GO" id="GO:0005829">
    <property type="term" value="C:cytosol"/>
    <property type="evidence" value="ECO:0007669"/>
    <property type="project" value="UniProtKB-SubCell"/>
</dbReference>
<evidence type="ECO:0000313" key="10">
    <source>
        <dbReference type="EMBL" id="KAG7723993.1"/>
    </source>
</evidence>
<evidence type="ECO:0000256" key="8">
    <source>
        <dbReference type="ARBA" id="ARBA00022840"/>
    </source>
</evidence>
<evidence type="ECO:0000256" key="3">
    <source>
        <dbReference type="ARBA" id="ARBA00022679"/>
    </source>
</evidence>
<dbReference type="GO" id="GO:0002143">
    <property type="term" value="P:tRNA wobble position uridine thiolation"/>
    <property type="evidence" value="ECO:0007669"/>
    <property type="project" value="TreeGrafter"/>
</dbReference>
<evidence type="ECO:0000313" key="11">
    <source>
        <dbReference type="EMBL" id="KAG7761811.1"/>
    </source>
</evidence>
<evidence type="ECO:0000256" key="1">
    <source>
        <dbReference type="ARBA" id="ARBA00004514"/>
    </source>
</evidence>
<dbReference type="Pfam" id="PF00899">
    <property type="entry name" value="ThiF"/>
    <property type="match status" value="1"/>
</dbReference>
<dbReference type="GO" id="GO:0004792">
    <property type="term" value="F:thiosulfate-cyanide sulfurtransferase activity"/>
    <property type="evidence" value="ECO:0007669"/>
    <property type="project" value="TreeGrafter"/>
</dbReference>
<keyword evidence="8" id="KW-0067">ATP-binding</keyword>
<dbReference type="GO" id="GO:0032447">
    <property type="term" value="P:protein urmylation"/>
    <property type="evidence" value="ECO:0007669"/>
    <property type="project" value="TreeGrafter"/>
</dbReference>